<dbReference type="PROSITE" id="PS50934">
    <property type="entry name" value="SWIRM"/>
    <property type="match status" value="1"/>
</dbReference>
<dbReference type="EMBL" id="JAVRRL010000068">
    <property type="protein sequence ID" value="KAK5109228.1"/>
    <property type="molecule type" value="Genomic_DNA"/>
</dbReference>
<name>A0AAN7TJ36_9PEZI</name>
<feature type="compositionally biased region" description="Basic and acidic residues" evidence="1">
    <location>
        <begin position="37"/>
        <end position="47"/>
    </location>
</feature>
<dbReference type="AlphaFoldDB" id="A0AAN7TJ36"/>
<protein>
    <recommendedName>
        <fullName evidence="2">SWIRM domain-containing protein</fullName>
    </recommendedName>
</protein>
<feature type="region of interest" description="Disordered" evidence="1">
    <location>
        <begin position="187"/>
        <end position="287"/>
    </location>
</feature>
<comment type="caution">
    <text evidence="3">The sequence shown here is derived from an EMBL/GenBank/DDBJ whole genome shotgun (WGS) entry which is preliminary data.</text>
</comment>
<organism evidence="3 4">
    <name type="scientific">Meristemomyces frigidus</name>
    <dbReference type="NCBI Taxonomy" id="1508187"/>
    <lineage>
        <taxon>Eukaryota</taxon>
        <taxon>Fungi</taxon>
        <taxon>Dikarya</taxon>
        <taxon>Ascomycota</taxon>
        <taxon>Pezizomycotina</taxon>
        <taxon>Dothideomycetes</taxon>
        <taxon>Dothideomycetidae</taxon>
        <taxon>Mycosphaerellales</taxon>
        <taxon>Teratosphaeriaceae</taxon>
        <taxon>Meristemomyces</taxon>
    </lineage>
</organism>
<feature type="compositionally biased region" description="Basic residues" evidence="1">
    <location>
        <begin position="240"/>
        <end position="252"/>
    </location>
</feature>
<feature type="compositionally biased region" description="Low complexity" evidence="1">
    <location>
        <begin position="100"/>
        <end position="115"/>
    </location>
</feature>
<dbReference type="GO" id="GO:0010468">
    <property type="term" value="P:regulation of gene expression"/>
    <property type="evidence" value="ECO:0007669"/>
    <property type="project" value="UniProtKB-ARBA"/>
</dbReference>
<dbReference type="Gene3D" id="1.10.10.10">
    <property type="entry name" value="Winged helix-like DNA-binding domain superfamily/Winged helix DNA-binding domain"/>
    <property type="match status" value="1"/>
</dbReference>
<dbReference type="InterPro" id="IPR007526">
    <property type="entry name" value="SWIRM"/>
</dbReference>
<evidence type="ECO:0000259" key="2">
    <source>
        <dbReference type="PROSITE" id="PS50934"/>
    </source>
</evidence>
<dbReference type="Proteomes" id="UP001310890">
    <property type="component" value="Unassembled WGS sequence"/>
</dbReference>
<dbReference type="InterPro" id="IPR036388">
    <property type="entry name" value="WH-like_DNA-bd_sf"/>
</dbReference>
<evidence type="ECO:0000256" key="1">
    <source>
        <dbReference type="SAM" id="MobiDB-lite"/>
    </source>
</evidence>
<dbReference type="InterPro" id="IPR009057">
    <property type="entry name" value="Homeodomain-like_sf"/>
</dbReference>
<sequence>MTSETSALYDQTTHGMETNTTGRAIIGAGKLHTPQEYLHHSFPEDKSSSSSKAAPSLPHSPPTSPLYRLSAPHTGVSDEPLFPETDQESTQQPLFERQETQSSETSSSPAAVVPATRSFRPKTLVVPGTEIEIENSKAAFNSLISHLWASNMAVRTAQRDAGLLPVPIPSRVAIERDDTTSKALQRMTLASDLARPPPTRLQPTRERTVKRRRESSLPPSRPQSLSEASAVSPTPEPTPKRAKTVQSRRSRTPKSQSQTEFLDNAFPGDKKHKRSAPSKRVPAKEEDDKWRDLVDYCPPATDAQYNALTASWAAGQRLDIDDQADVQELHGGEYELCRILRLKPVQYLATKRRFFVAKVQSLKDGKSFTKTAGQNSTNIDVNKASQLWMAFDRVGWFDRKHFKQIEGVPALGKDHEALEAHAP</sequence>
<dbReference type="FunFam" id="1.10.10.10:FF:000087">
    <property type="entry name" value="Transcriptional adapter 2"/>
    <property type="match status" value="1"/>
</dbReference>
<evidence type="ECO:0000313" key="3">
    <source>
        <dbReference type="EMBL" id="KAK5109228.1"/>
    </source>
</evidence>
<dbReference type="SUPFAM" id="SSF46689">
    <property type="entry name" value="Homeodomain-like"/>
    <property type="match status" value="1"/>
</dbReference>
<accession>A0AAN7TJ36</accession>
<feature type="compositionally biased region" description="Low complexity" evidence="1">
    <location>
        <begin position="48"/>
        <end position="57"/>
    </location>
</feature>
<reference evidence="3" key="1">
    <citation type="submission" date="2023-08" db="EMBL/GenBank/DDBJ databases">
        <title>Black Yeasts Isolated from many extreme environments.</title>
        <authorList>
            <person name="Coleine C."/>
            <person name="Stajich J.E."/>
            <person name="Selbmann L."/>
        </authorList>
    </citation>
    <scope>NUCLEOTIDE SEQUENCE</scope>
    <source>
        <strain evidence="3">CCFEE 5401</strain>
    </source>
</reference>
<proteinExistence type="predicted"/>
<gene>
    <name evidence="3" type="ORF">LTR62_007210</name>
</gene>
<feature type="domain" description="SWIRM" evidence="2">
    <location>
        <begin position="309"/>
        <end position="408"/>
    </location>
</feature>
<evidence type="ECO:0000313" key="4">
    <source>
        <dbReference type="Proteomes" id="UP001310890"/>
    </source>
</evidence>
<dbReference type="Pfam" id="PF04433">
    <property type="entry name" value="SWIRM"/>
    <property type="match status" value="1"/>
</dbReference>
<feature type="region of interest" description="Disordered" evidence="1">
    <location>
        <begin position="27"/>
        <end position="115"/>
    </location>
</feature>
<feature type="compositionally biased region" description="Low complexity" evidence="1">
    <location>
        <begin position="216"/>
        <end position="227"/>
    </location>
</feature>